<dbReference type="EMBL" id="GG693887">
    <property type="protein sequence ID" value="EES51695.1"/>
    <property type="molecule type" value="Genomic_DNA"/>
</dbReference>
<dbReference type="AlphaFoldDB" id="C6I0P0"/>
<organism evidence="1 2">
    <name type="scientific">Leptospirillum ferrodiazotrophum</name>
    <dbReference type="NCBI Taxonomy" id="412449"/>
    <lineage>
        <taxon>Bacteria</taxon>
        <taxon>Pseudomonadati</taxon>
        <taxon>Nitrospirota</taxon>
        <taxon>Nitrospiria</taxon>
        <taxon>Nitrospirales</taxon>
        <taxon>Nitrospiraceae</taxon>
        <taxon>Leptospirillum</taxon>
    </lineage>
</organism>
<evidence type="ECO:0000313" key="1">
    <source>
        <dbReference type="EMBL" id="EES51695.1"/>
    </source>
</evidence>
<reference evidence="1 2" key="1">
    <citation type="journal article" date="2009" name="Appl. Environ. Microbiol.">
        <title>Community genomic and proteomic analyses of chemoautotrophic iron-oxidizing "Leptospirillum rubarum" (Group II) and "Leptospirillum ferrodiazotrophum" (Group III) bacteria in acid mine drainage biofilms.</title>
        <authorList>
            <person name="Goltsman D.S."/>
            <person name="Denef V.J."/>
            <person name="Singer S.W."/>
            <person name="VerBerkmoes N.C."/>
            <person name="Lefsrud M."/>
            <person name="Mueller R.S."/>
            <person name="Dick G.J."/>
            <person name="Sun C.L."/>
            <person name="Wheeler K.E."/>
            <person name="Zemla A."/>
            <person name="Baker B.J."/>
            <person name="Hauser L."/>
            <person name="Land M."/>
            <person name="Shah M.B."/>
            <person name="Thelen M.P."/>
            <person name="Hettich R.L."/>
            <person name="Banfield J.F."/>
        </authorList>
    </citation>
    <scope>NUCLEOTIDE SEQUENCE [LARGE SCALE GENOMIC DNA]</scope>
</reference>
<dbReference type="Gene3D" id="1.10.287.500">
    <property type="entry name" value="Helix hairpin bin"/>
    <property type="match status" value="2"/>
</dbReference>
<dbReference type="InterPro" id="IPR007439">
    <property type="entry name" value="Chemotax_Pase_CheZ"/>
</dbReference>
<proteinExistence type="predicted"/>
<dbReference type="Proteomes" id="UP000009374">
    <property type="component" value="Unassembled WGS sequence"/>
</dbReference>
<dbReference type="Pfam" id="PF04344">
    <property type="entry name" value="CheZ"/>
    <property type="match status" value="1"/>
</dbReference>
<keyword evidence="2" id="KW-1185">Reference proteome</keyword>
<sequence length="190" mass="21039">MSDETDLARVDPERLSTQLGTIVREIHSALKTISALSGPLVSAQATLPGATESLSEVSSMTEEASQSILTLIEEQIDLQRKMEALLHKETLTPTDLSHLESYLSLDQQSTLRVMGALGFQDLVQQNLKKIGQSIQIVENKLLEVLMLLHWEKGSGEESEGKKLLGELYKAKVGDPTRQRLVDEILREYGV</sequence>
<protein>
    <submittedName>
        <fullName evidence="1">Putative chemotaxis phosphatase, CheZ</fullName>
    </submittedName>
</protein>
<dbReference type="SUPFAM" id="SSF75708">
    <property type="entry name" value="Chemotaxis phosphatase CheZ"/>
    <property type="match status" value="1"/>
</dbReference>
<accession>C6I0P0</accession>
<gene>
    <name evidence="1" type="ORF">UBAL3_95680131</name>
</gene>
<name>C6I0P0_9BACT</name>
<dbReference type="GO" id="GO:0050920">
    <property type="term" value="P:regulation of chemotaxis"/>
    <property type="evidence" value="ECO:0007669"/>
    <property type="project" value="InterPro"/>
</dbReference>
<dbReference type="GO" id="GO:0009288">
    <property type="term" value="C:bacterial-type flagellum"/>
    <property type="evidence" value="ECO:0007669"/>
    <property type="project" value="InterPro"/>
</dbReference>
<dbReference type="GO" id="GO:0003824">
    <property type="term" value="F:catalytic activity"/>
    <property type="evidence" value="ECO:0007669"/>
    <property type="project" value="InterPro"/>
</dbReference>
<evidence type="ECO:0000313" key="2">
    <source>
        <dbReference type="Proteomes" id="UP000009374"/>
    </source>
</evidence>